<feature type="domain" description="Phosphoribosyltransferase" evidence="1">
    <location>
        <begin position="13"/>
        <end position="103"/>
    </location>
</feature>
<evidence type="ECO:0000313" key="2">
    <source>
        <dbReference type="EMBL" id="SFR60286.1"/>
    </source>
</evidence>
<dbReference type="OrthoDB" id="300820at2157"/>
<accession>A0A1I6I0M5</accession>
<protein>
    <submittedName>
        <fullName evidence="2">Orotate phosphoribosyltransferase</fullName>
    </submittedName>
</protein>
<proteinExistence type="predicted"/>
<dbReference type="STRING" id="553469.SAMN04487947_2723"/>
<dbReference type="GO" id="GO:0016757">
    <property type="term" value="F:glycosyltransferase activity"/>
    <property type="evidence" value="ECO:0007669"/>
    <property type="project" value="UniProtKB-KW"/>
</dbReference>
<dbReference type="InterPro" id="IPR023214">
    <property type="entry name" value="HAD_sf"/>
</dbReference>
<dbReference type="EMBL" id="FOYT01000002">
    <property type="protein sequence ID" value="SFR60286.1"/>
    <property type="molecule type" value="Genomic_DNA"/>
</dbReference>
<dbReference type="CDD" id="cd06223">
    <property type="entry name" value="PRTases_typeI"/>
    <property type="match status" value="1"/>
</dbReference>
<sequence length="331" mass="38423">MNYRSVSELNRDTRQLARELPDRIDLVVGIPRSGLLAANLLCLSLDVPMTDVEGLCEGRILQTGHRYDGAVSFDDVETVLVVDDSVDTGRQMRETKGRLAEMEFPFDLEYGAIYISSQGHREVDHWVDVISKPRVFEWNMMHHPMLKQFCVDIDGVLCRDPTREENDDGPRYREFLTTVEPRVVPTEKIGWLVTCRLEQYRDETEAWLDRHGIEYENLVMMDLPSKEARKRRGNHAEYKAKVYRRTDADLFIESSRQQATKICDLTRKPVHCYEENEMLNPGHLDRAFQKSSSYLSRFSENPLGFSLKASKYVLNEGYYTLSRLTERRGGK</sequence>
<organism evidence="2 3">
    <name type="scientific">Halogeometricum rufum</name>
    <dbReference type="NCBI Taxonomy" id="553469"/>
    <lineage>
        <taxon>Archaea</taxon>
        <taxon>Methanobacteriati</taxon>
        <taxon>Methanobacteriota</taxon>
        <taxon>Stenosarchaea group</taxon>
        <taxon>Halobacteria</taxon>
        <taxon>Halobacteriales</taxon>
        <taxon>Haloferacaceae</taxon>
        <taxon>Halogeometricum</taxon>
    </lineage>
</organism>
<dbReference type="Pfam" id="PF00156">
    <property type="entry name" value="Pribosyltran"/>
    <property type="match status" value="1"/>
</dbReference>
<keyword evidence="3" id="KW-1185">Reference proteome</keyword>
<dbReference type="Proteomes" id="UP000198531">
    <property type="component" value="Unassembled WGS sequence"/>
</dbReference>
<dbReference type="InterPro" id="IPR000836">
    <property type="entry name" value="PRTase_dom"/>
</dbReference>
<name>A0A1I6I0M5_9EURY</name>
<evidence type="ECO:0000259" key="1">
    <source>
        <dbReference type="Pfam" id="PF00156"/>
    </source>
</evidence>
<keyword evidence="2" id="KW-0808">Transferase</keyword>
<keyword evidence="2" id="KW-0328">Glycosyltransferase</keyword>
<dbReference type="Gene3D" id="3.40.50.1000">
    <property type="entry name" value="HAD superfamily/HAD-like"/>
    <property type="match status" value="1"/>
</dbReference>
<dbReference type="RefSeq" id="WP_089808480.1">
    <property type="nucleotide sequence ID" value="NZ_FOYT01000002.1"/>
</dbReference>
<gene>
    <name evidence="2" type="ORF">SAMN04487947_2723</name>
</gene>
<dbReference type="AlphaFoldDB" id="A0A1I6I0M5"/>
<reference evidence="3" key="1">
    <citation type="submission" date="2016-10" db="EMBL/GenBank/DDBJ databases">
        <authorList>
            <person name="Varghese N."/>
            <person name="Submissions S."/>
        </authorList>
    </citation>
    <scope>NUCLEOTIDE SEQUENCE [LARGE SCALE GENOMIC DNA]</scope>
    <source>
        <strain evidence="3">CGMCC 1.7736</strain>
    </source>
</reference>
<dbReference type="SUPFAM" id="SSF53271">
    <property type="entry name" value="PRTase-like"/>
    <property type="match status" value="1"/>
</dbReference>
<evidence type="ECO:0000313" key="3">
    <source>
        <dbReference type="Proteomes" id="UP000198531"/>
    </source>
</evidence>
<dbReference type="Gene3D" id="3.40.50.2020">
    <property type="match status" value="1"/>
</dbReference>
<dbReference type="InterPro" id="IPR029057">
    <property type="entry name" value="PRTase-like"/>
</dbReference>